<keyword evidence="7" id="KW-0862">Zinc</keyword>
<feature type="compositionally biased region" description="Polar residues" evidence="17">
    <location>
        <begin position="832"/>
        <end position="848"/>
    </location>
</feature>
<feature type="compositionally biased region" description="Polar residues" evidence="17">
    <location>
        <begin position="463"/>
        <end position="476"/>
    </location>
</feature>
<dbReference type="EC" id="2.3.2.27" evidence="2"/>
<proteinExistence type="predicted"/>
<evidence type="ECO:0000259" key="18">
    <source>
        <dbReference type="PROSITE" id="PS50089"/>
    </source>
</evidence>
<feature type="region of interest" description="Disordered" evidence="17">
    <location>
        <begin position="609"/>
        <end position="802"/>
    </location>
</feature>
<evidence type="ECO:0000256" key="5">
    <source>
        <dbReference type="ARBA" id="ARBA00022771"/>
    </source>
</evidence>
<evidence type="ECO:0000256" key="9">
    <source>
        <dbReference type="ARBA" id="ARBA00023163"/>
    </source>
</evidence>
<organism evidence="19 20">
    <name type="scientific">Chanos chanos</name>
    <name type="common">Milkfish</name>
    <name type="synonym">Mugil chanos</name>
    <dbReference type="NCBI Taxonomy" id="29144"/>
    <lineage>
        <taxon>Eukaryota</taxon>
        <taxon>Metazoa</taxon>
        <taxon>Chordata</taxon>
        <taxon>Craniata</taxon>
        <taxon>Vertebrata</taxon>
        <taxon>Euteleostomi</taxon>
        <taxon>Actinopterygii</taxon>
        <taxon>Neopterygii</taxon>
        <taxon>Teleostei</taxon>
        <taxon>Ostariophysi</taxon>
        <taxon>Gonorynchiformes</taxon>
        <taxon>Chanidae</taxon>
        <taxon>Chanos</taxon>
    </lineage>
</organism>
<reference evidence="20" key="2">
    <citation type="submission" date="2025-08" db="UniProtKB">
        <authorList>
            <consortium name="RefSeq"/>
        </authorList>
    </citation>
    <scope>IDENTIFICATION</scope>
</reference>
<feature type="region of interest" description="Disordered" evidence="17">
    <location>
        <begin position="126"/>
        <end position="145"/>
    </location>
</feature>
<keyword evidence="8" id="KW-0805">Transcription regulation</keyword>
<feature type="compositionally biased region" description="Basic residues" evidence="17">
    <location>
        <begin position="640"/>
        <end position="673"/>
    </location>
</feature>
<feature type="compositionally biased region" description="Basic and acidic residues" evidence="17">
    <location>
        <begin position="849"/>
        <end position="859"/>
    </location>
</feature>
<evidence type="ECO:0000256" key="13">
    <source>
        <dbReference type="ARBA" id="ARBA00079040"/>
    </source>
</evidence>
<dbReference type="GO" id="GO:0032391">
    <property type="term" value="C:photoreceptor connecting cilium"/>
    <property type="evidence" value="ECO:0007669"/>
    <property type="project" value="UniProtKB-ARBA"/>
</dbReference>
<keyword evidence="3" id="KW-0808">Transferase</keyword>
<dbReference type="InterPro" id="IPR001841">
    <property type="entry name" value="Znf_RING"/>
</dbReference>
<dbReference type="GeneID" id="115824193"/>
<dbReference type="CDD" id="cd16574">
    <property type="entry name" value="RING-HC_Topors"/>
    <property type="match status" value="1"/>
</dbReference>
<feature type="compositionally biased region" description="Basic residues" evidence="17">
    <location>
        <begin position="537"/>
        <end position="548"/>
    </location>
</feature>
<dbReference type="GO" id="GO:0006513">
    <property type="term" value="P:protein monoubiquitination"/>
    <property type="evidence" value="ECO:0007669"/>
    <property type="project" value="TreeGrafter"/>
</dbReference>
<feature type="domain" description="RING-type" evidence="18">
    <location>
        <begin position="44"/>
        <end position="83"/>
    </location>
</feature>
<dbReference type="Pfam" id="PF26084">
    <property type="entry name" value="PWI_Topors"/>
    <property type="match status" value="1"/>
</dbReference>
<dbReference type="Proteomes" id="UP000504632">
    <property type="component" value="Chromosome 11"/>
</dbReference>
<dbReference type="OrthoDB" id="365379at2759"/>
<feature type="region of interest" description="Disordered" evidence="17">
    <location>
        <begin position="331"/>
        <end position="398"/>
    </location>
</feature>
<evidence type="ECO:0000256" key="2">
    <source>
        <dbReference type="ARBA" id="ARBA00012483"/>
    </source>
</evidence>
<dbReference type="GO" id="GO:0008630">
    <property type="term" value="P:intrinsic apoptotic signaling pathway in response to DNA damage"/>
    <property type="evidence" value="ECO:0007669"/>
    <property type="project" value="UniProtKB-ARBA"/>
</dbReference>
<evidence type="ECO:0000256" key="11">
    <source>
        <dbReference type="ARBA" id="ARBA00076856"/>
    </source>
</evidence>
<dbReference type="PROSITE" id="PS50089">
    <property type="entry name" value="ZF_RING_2"/>
    <property type="match status" value="1"/>
</dbReference>
<dbReference type="GO" id="GO:0061630">
    <property type="term" value="F:ubiquitin protein ligase activity"/>
    <property type="evidence" value="ECO:0007669"/>
    <property type="project" value="UniProtKB-EC"/>
</dbReference>
<dbReference type="SMART" id="SM00184">
    <property type="entry name" value="RING"/>
    <property type="match status" value="1"/>
</dbReference>
<feature type="region of interest" description="Disordered" evidence="17">
    <location>
        <begin position="821"/>
        <end position="859"/>
    </location>
</feature>
<dbReference type="PROSITE" id="PS00518">
    <property type="entry name" value="ZF_RING_1"/>
    <property type="match status" value="1"/>
</dbReference>
<feature type="region of interest" description="Disordered" evidence="17">
    <location>
        <begin position="428"/>
        <end position="581"/>
    </location>
</feature>
<feature type="compositionally biased region" description="Polar residues" evidence="17">
    <location>
        <begin position="337"/>
        <end position="355"/>
    </location>
</feature>
<feature type="compositionally biased region" description="Basic and acidic residues" evidence="17">
    <location>
        <begin position="549"/>
        <end position="571"/>
    </location>
</feature>
<dbReference type="InParanoid" id="A0A6J2WII6"/>
<keyword evidence="5 16" id="KW-0863">Zinc-finger</keyword>
<dbReference type="RefSeq" id="XP_030644159.1">
    <property type="nucleotide sequence ID" value="XM_030788299.1"/>
</dbReference>
<dbReference type="PANTHER" id="PTHR46077">
    <property type="entry name" value="E3 UBIQUITIN-PROTEIN LIGASE TOPORS"/>
    <property type="match status" value="1"/>
</dbReference>
<evidence type="ECO:0000256" key="7">
    <source>
        <dbReference type="ARBA" id="ARBA00022833"/>
    </source>
</evidence>
<dbReference type="InterPro" id="IPR058745">
    <property type="entry name" value="PWI_Topors"/>
</dbReference>
<evidence type="ECO:0000313" key="19">
    <source>
        <dbReference type="Proteomes" id="UP000504632"/>
    </source>
</evidence>
<keyword evidence="6" id="KW-0833">Ubl conjugation pathway</keyword>
<comment type="catalytic activity">
    <reaction evidence="1">
        <text>S-ubiquitinyl-[E2 ubiquitin-conjugating enzyme]-L-cysteine + [acceptor protein]-L-lysine = [E2 ubiquitin-conjugating enzyme]-L-cysteine + N(6)-ubiquitinyl-[acceptor protein]-L-lysine.</text>
        <dbReference type="EC" id="2.3.2.27"/>
    </reaction>
</comment>
<dbReference type="FunFam" id="3.30.40.10:FF:000136">
    <property type="entry name" value="E3 ubiquitin-protein ligase Topors"/>
    <property type="match status" value="1"/>
</dbReference>
<feature type="compositionally biased region" description="Basic and acidic residues" evidence="17">
    <location>
        <begin position="504"/>
        <end position="536"/>
    </location>
</feature>
<keyword evidence="9" id="KW-0804">Transcription</keyword>
<evidence type="ECO:0000256" key="4">
    <source>
        <dbReference type="ARBA" id="ARBA00022723"/>
    </source>
</evidence>
<reference evidence="19" key="1">
    <citation type="submission" date="2024-06" db="UniProtKB">
        <authorList>
            <consortium name="RefSeq"/>
        </authorList>
    </citation>
    <scope>NUCLEOTIDE SEQUENCE [LARGE SCALE GENOMIC DNA]</scope>
</reference>
<evidence type="ECO:0000256" key="15">
    <source>
        <dbReference type="ARBA" id="ARBA00082108"/>
    </source>
</evidence>
<feature type="compositionally biased region" description="Polar residues" evidence="17">
    <location>
        <begin position="765"/>
        <end position="778"/>
    </location>
</feature>
<dbReference type="SUPFAM" id="SSF57850">
    <property type="entry name" value="RING/U-box"/>
    <property type="match status" value="1"/>
</dbReference>
<evidence type="ECO:0000256" key="14">
    <source>
        <dbReference type="ARBA" id="ARBA00079184"/>
    </source>
</evidence>
<evidence type="ECO:0000313" key="20">
    <source>
        <dbReference type="RefSeq" id="XP_030644159.1"/>
    </source>
</evidence>
<dbReference type="InterPro" id="IPR013083">
    <property type="entry name" value="Znf_RING/FYVE/PHD"/>
</dbReference>
<dbReference type="Gene3D" id="3.30.40.10">
    <property type="entry name" value="Zinc/RING finger domain, C3HC4 (zinc finger)"/>
    <property type="match status" value="1"/>
</dbReference>
<dbReference type="GO" id="GO:0008270">
    <property type="term" value="F:zinc ion binding"/>
    <property type="evidence" value="ECO:0007669"/>
    <property type="project" value="UniProtKB-KW"/>
</dbReference>
<evidence type="ECO:0000256" key="16">
    <source>
        <dbReference type="PROSITE-ProRule" id="PRU00175"/>
    </source>
</evidence>
<feature type="compositionally biased region" description="Acidic residues" evidence="17">
    <location>
        <begin position="380"/>
        <end position="391"/>
    </location>
</feature>
<keyword evidence="19" id="KW-1185">Reference proteome</keyword>
<evidence type="ECO:0000256" key="6">
    <source>
        <dbReference type="ARBA" id="ARBA00022786"/>
    </source>
</evidence>
<evidence type="ECO:0000256" key="3">
    <source>
        <dbReference type="ARBA" id="ARBA00022679"/>
    </source>
</evidence>
<gene>
    <name evidence="20" type="primary">toporsa</name>
</gene>
<dbReference type="PANTHER" id="PTHR46077:SF1">
    <property type="entry name" value="TOP1 BINDING ARGININE_SERINE RICH PROTEIN, E3 UBIQUITIN LIGASE"/>
    <property type="match status" value="1"/>
</dbReference>
<dbReference type="GO" id="GO:0000209">
    <property type="term" value="P:protein polyubiquitination"/>
    <property type="evidence" value="ECO:0007669"/>
    <property type="project" value="TreeGrafter"/>
</dbReference>
<sequence>MIEVFTKRDLKRATSKMNLRLEKKSASTCISKGISVEASPDSKCPICLDRFKNMAYLDLCLHKFCFRCIHEWSKNKAECPLCKQPFNSIYHSIKAENDFKTYDLRPTDSGSFGTLGGRRFRYRTTLTGDRRPSNRRTSPPPDHGVMFEGLTSSAPSQQDRGLHRMMMRLAARRRAHDEGRAVRSLREQEMIKFRRALYRRGFRVRGVRDGGRSRDTSAEFFQRNPACLHRLVPWLKRELTVLYGAHGSLVNIVQHIIMTQITRFDMEDQALHDELRPFLQARTEHFMHEFLSFARSPFNMEAYDQHAVYDCPAPSPGDGGSSDSSVIAISEDENDSVESGPQTNAAAGATLSQTPWDDETPGPSYSTEPSQVLTVSVPDSDTESSTEEEAGVSDAVPCTKATAANDEEHASSGEDDCVIIGYVKPTAERTPELVQLSSDSEESVQDEGSAVPQKPQHIRFTSEPGTPSPHSSTTQDKSAHRPRQPPHRSDKNRSSRSPDALTSPDRHQTPKSTEGKTHEREEKRRDVRDRTRERQRSRSRSRNRSSRGNRRDSRSQSREYHDRRRERESVRYGHGHGHGSLSHSYHWHSYSHYSWQRDSSKSVYTEKRSSYTSCFRSPDRWRRPCSRSRSRSRSREPHRRERRRSRTRSGSKSPSSHRRSQHERPGGKRKYKTRHLEGPPGDDRSKPNAESSADGRHKEKKRNKEKHRKKSREKSSKRSRSPSVEIVYEGKSAESSRRHHKKKKKHKKKSKRHKSRERTGKRSPTVITIDSDSDQAADNTEPACSAAGKSDTIHSAKSALGDTTDDKLLESVLQDWEQHIPPVVTDSRADDVNQQPSLIDTNQYNLSQSKHEESSVDQC</sequence>
<evidence type="ECO:0000256" key="17">
    <source>
        <dbReference type="SAM" id="MobiDB-lite"/>
    </source>
</evidence>
<dbReference type="InterPro" id="IPR017907">
    <property type="entry name" value="Znf_RING_CS"/>
</dbReference>
<dbReference type="CTD" id="324197"/>
<feature type="compositionally biased region" description="Basic residues" evidence="17">
    <location>
        <begin position="737"/>
        <end position="761"/>
    </location>
</feature>
<protein>
    <recommendedName>
        <fullName evidence="10">E3 ubiquitin-protein ligase Topors</fullName>
        <ecNumber evidence="2">2.3.2.27</ecNumber>
    </recommendedName>
    <alternativeName>
        <fullName evidence="11">RING-type E3 ubiquitin transferase Topors</fullName>
    </alternativeName>
    <alternativeName>
        <fullName evidence="13">SUMO1-protein E3 ligase Topors</fullName>
    </alternativeName>
    <alternativeName>
        <fullName evidence="12">Topoisomerase I-binding RING finger protein</fullName>
    </alternativeName>
    <alternativeName>
        <fullName evidence="14">Topoisomerase I-binding arginine/serine-rich protein</fullName>
    </alternativeName>
    <alternativeName>
        <fullName evidence="15">Tumor suppressor p53-binding protein 3</fullName>
    </alternativeName>
</protein>
<accession>A0A6J2WII6</accession>
<evidence type="ECO:0000256" key="1">
    <source>
        <dbReference type="ARBA" id="ARBA00000900"/>
    </source>
</evidence>
<name>A0A6J2WII6_CHACN</name>
<evidence type="ECO:0000256" key="12">
    <source>
        <dbReference type="ARBA" id="ARBA00076940"/>
    </source>
</evidence>
<evidence type="ECO:0000256" key="10">
    <source>
        <dbReference type="ARBA" id="ARBA00071236"/>
    </source>
</evidence>
<keyword evidence="4" id="KW-0479">Metal-binding</keyword>
<feature type="compositionally biased region" description="Basic residues" evidence="17">
    <location>
        <begin position="623"/>
        <end position="632"/>
    </location>
</feature>
<feature type="compositionally biased region" description="Polar residues" evidence="17">
    <location>
        <begin position="363"/>
        <end position="373"/>
    </location>
</feature>
<dbReference type="AlphaFoldDB" id="A0A6J2WII6"/>
<feature type="compositionally biased region" description="Basic and acidic residues" evidence="17">
    <location>
        <begin position="674"/>
        <end position="697"/>
    </location>
</feature>
<dbReference type="Pfam" id="PF13923">
    <property type="entry name" value="zf-C3HC4_2"/>
    <property type="match status" value="1"/>
</dbReference>
<feature type="compositionally biased region" description="Basic residues" evidence="17">
    <location>
        <begin position="698"/>
        <end position="720"/>
    </location>
</feature>
<dbReference type="InterPro" id="IPR058746">
    <property type="entry name" value="Znf_RING-type_Topors"/>
</dbReference>
<evidence type="ECO:0000256" key="8">
    <source>
        <dbReference type="ARBA" id="ARBA00023015"/>
    </source>
</evidence>